<dbReference type="PANTHER" id="PTHR26451">
    <property type="entry name" value="G_PROTEIN_RECEP_F1_2 DOMAIN-CONTAINING PROTEIN"/>
    <property type="match status" value="1"/>
</dbReference>
<dbReference type="AlphaFoldDB" id="A0AAJ7XFC2"/>
<evidence type="ECO:0000256" key="4">
    <source>
        <dbReference type="ARBA" id="ARBA00023136"/>
    </source>
</evidence>
<dbReference type="PROSITE" id="PS50262">
    <property type="entry name" value="G_PROTEIN_RECEP_F1_2"/>
    <property type="match status" value="1"/>
</dbReference>
<dbReference type="SUPFAM" id="SSF81321">
    <property type="entry name" value="Family A G protein-coupled receptor-like"/>
    <property type="match status" value="1"/>
</dbReference>
<proteinExistence type="predicted"/>
<protein>
    <submittedName>
        <fullName evidence="8">LOW QUALITY PROTEIN: odorant receptor 131-2-like</fullName>
    </submittedName>
</protein>
<dbReference type="KEGG" id="pmrn:116955414"/>
<evidence type="ECO:0000313" key="8">
    <source>
        <dbReference type="RefSeq" id="XP_032832371.1"/>
    </source>
</evidence>
<dbReference type="InterPro" id="IPR017452">
    <property type="entry name" value="GPCR_Rhodpsn_7TM"/>
</dbReference>
<evidence type="ECO:0000313" key="7">
    <source>
        <dbReference type="Proteomes" id="UP001318040"/>
    </source>
</evidence>
<dbReference type="InterPro" id="IPR052921">
    <property type="entry name" value="GPCR1_Superfamily_Member"/>
</dbReference>
<organism evidence="7 8">
    <name type="scientific">Petromyzon marinus</name>
    <name type="common">Sea lamprey</name>
    <dbReference type="NCBI Taxonomy" id="7757"/>
    <lineage>
        <taxon>Eukaryota</taxon>
        <taxon>Metazoa</taxon>
        <taxon>Chordata</taxon>
        <taxon>Craniata</taxon>
        <taxon>Vertebrata</taxon>
        <taxon>Cyclostomata</taxon>
        <taxon>Hyperoartia</taxon>
        <taxon>Petromyzontiformes</taxon>
        <taxon>Petromyzontidae</taxon>
        <taxon>Petromyzon</taxon>
    </lineage>
</organism>
<dbReference type="PANTHER" id="PTHR26451:SF991">
    <property type="entry name" value="ODORANT RECEPTOR"/>
    <property type="match status" value="1"/>
</dbReference>
<dbReference type="GO" id="GO:0004984">
    <property type="term" value="F:olfactory receptor activity"/>
    <property type="evidence" value="ECO:0007669"/>
    <property type="project" value="TreeGrafter"/>
</dbReference>
<feature type="transmembrane region" description="Helical" evidence="5">
    <location>
        <begin position="97"/>
        <end position="119"/>
    </location>
</feature>
<dbReference type="GO" id="GO:0005549">
    <property type="term" value="F:odorant binding"/>
    <property type="evidence" value="ECO:0007669"/>
    <property type="project" value="TreeGrafter"/>
</dbReference>
<keyword evidence="7" id="KW-1185">Reference proteome</keyword>
<sequence>MTFTFFCEVKLKENSKYIFFINLVISDSIFLFIVDVSSILFIFRASFNVGGCSFYINFYRGLFNNGVACISLMAIERFVAICHPLRYHNIFNQKSTLRCLGIIWFISFFFPVVEIIFMVTTDNLAFQREIVACEEVNNSIFEKNYVIIEYIRNCVFVLFFSGSFVILVSTYVLVVKVAKQAASRESEASKAKQTLRLHALQLILYMSAFLIQPFQTLADLTVNDSDVRYMLKTFFYFVCLSARFFSPFIYGLRDKDVRRYLRRRVCCGQNVLKVNPEHTISHEHA</sequence>
<dbReference type="GO" id="GO:0004930">
    <property type="term" value="F:G protein-coupled receptor activity"/>
    <property type="evidence" value="ECO:0007669"/>
    <property type="project" value="InterPro"/>
</dbReference>
<accession>A0AAJ7XFC2</accession>
<dbReference type="Proteomes" id="UP001318040">
    <property type="component" value="Chromosome 59"/>
</dbReference>
<feature type="domain" description="G-protein coupled receptors family 1 profile" evidence="6">
    <location>
        <begin position="1"/>
        <end position="250"/>
    </location>
</feature>
<evidence type="ECO:0000259" key="6">
    <source>
        <dbReference type="PROSITE" id="PS50262"/>
    </source>
</evidence>
<feature type="transmembrane region" description="Helical" evidence="5">
    <location>
        <begin position="63"/>
        <end position="85"/>
    </location>
</feature>
<feature type="transmembrane region" description="Helical" evidence="5">
    <location>
        <begin position="195"/>
        <end position="214"/>
    </location>
</feature>
<keyword evidence="2 5" id="KW-0812">Transmembrane</keyword>
<evidence type="ECO:0000256" key="5">
    <source>
        <dbReference type="SAM" id="Phobius"/>
    </source>
</evidence>
<dbReference type="FunFam" id="1.20.1070.10:FF:000096">
    <property type="entry name" value="Odorant receptor 131-2"/>
    <property type="match status" value="1"/>
</dbReference>
<comment type="subcellular location">
    <subcellularLocation>
        <location evidence="1">Membrane</location>
    </subcellularLocation>
</comment>
<feature type="transmembrane region" description="Helical" evidence="5">
    <location>
        <begin position="20"/>
        <end position="43"/>
    </location>
</feature>
<dbReference type="InterPro" id="IPR000276">
    <property type="entry name" value="GPCR_Rhodpsn"/>
</dbReference>
<dbReference type="Pfam" id="PF00001">
    <property type="entry name" value="7tm_1"/>
    <property type="match status" value="1"/>
</dbReference>
<evidence type="ECO:0000256" key="1">
    <source>
        <dbReference type="ARBA" id="ARBA00004370"/>
    </source>
</evidence>
<reference evidence="8" key="1">
    <citation type="submission" date="2025-08" db="UniProtKB">
        <authorList>
            <consortium name="RefSeq"/>
        </authorList>
    </citation>
    <scope>IDENTIFICATION</scope>
    <source>
        <tissue evidence="8">Sperm</tissue>
    </source>
</reference>
<feature type="transmembrane region" description="Helical" evidence="5">
    <location>
        <begin position="150"/>
        <end position="174"/>
    </location>
</feature>
<keyword evidence="4 5" id="KW-0472">Membrane</keyword>
<dbReference type="Gene3D" id="1.20.1070.10">
    <property type="entry name" value="Rhodopsin 7-helix transmembrane proteins"/>
    <property type="match status" value="1"/>
</dbReference>
<dbReference type="RefSeq" id="XP_032832371.1">
    <property type="nucleotide sequence ID" value="XM_032976480.1"/>
</dbReference>
<feature type="transmembrane region" description="Helical" evidence="5">
    <location>
        <begin position="234"/>
        <end position="252"/>
    </location>
</feature>
<evidence type="ECO:0000256" key="3">
    <source>
        <dbReference type="ARBA" id="ARBA00022989"/>
    </source>
</evidence>
<evidence type="ECO:0000256" key="2">
    <source>
        <dbReference type="ARBA" id="ARBA00022692"/>
    </source>
</evidence>
<gene>
    <name evidence="8" type="primary">LOC116955414</name>
</gene>
<dbReference type="CDD" id="cd00637">
    <property type="entry name" value="7tm_classA_rhodopsin-like"/>
    <property type="match status" value="1"/>
</dbReference>
<name>A0AAJ7XFC2_PETMA</name>
<keyword evidence="3 5" id="KW-1133">Transmembrane helix</keyword>
<dbReference type="GO" id="GO:0016020">
    <property type="term" value="C:membrane"/>
    <property type="evidence" value="ECO:0007669"/>
    <property type="project" value="UniProtKB-SubCell"/>
</dbReference>